<accession>A0A9N7Z1A9</accession>
<organism evidence="1 2">
    <name type="scientific">Pleuronectes platessa</name>
    <name type="common">European plaice</name>
    <dbReference type="NCBI Taxonomy" id="8262"/>
    <lineage>
        <taxon>Eukaryota</taxon>
        <taxon>Metazoa</taxon>
        <taxon>Chordata</taxon>
        <taxon>Craniata</taxon>
        <taxon>Vertebrata</taxon>
        <taxon>Euteleostomi</taxon>
        <taxon>Actinopterygii</taxon>
        <taxon>Neopterygii</taxon>
        <taxon>Teleostei</taxon>
        <taxon>Neoteleostei</taxon>
        <taxon>Acanthomorphata</taxon>
        <taxon>Carangaria</taxon>
        <taxon>Pleuronectiformes</taxon>
        <taxon>Pleuronectoidei</taxon>
        <taxon>Pleuronectidae</taxon>
        <taxon>Pleuronectes</taxon>
    </lineage>
</organism>
<sequence length="127" mass="14113">MLPRHGDLMSQVERRRCTTSALTFNQPELGKLFPTGNHSLHPMKARELPYSAAPRRVETDRGVGGGAGNTGEEMMALRFNMGVDGSQRIGATLTPRFGVASASGVNPALERRLVQRRRNWKVLLRMR</sequence>
<evidence type="ECO:0000313" key="2">
    <source>
        <dbReference type="Proteomes" id="UP001153269"/>
    </source>
</evidence>
<dbReference type="AlphaFoldDB" id="A0A9N7Z1A9"/>
<dbReference type="EMBL" id="CADEAL010004112">
    <property type="protein sequence ID" value="CAB1452008.1"/>
    <property type="molecule type" value="Genomic_DNA"/>
</dbReference>
<evidence type="ECO:0000313" key="1">
    <source>
        <dbReference type="EMBL" id="CAB1452008.1"/>
    </source>
</evidence>
<reference evidence="1" key="1">
    <citation type="submission" date="2020-03" db="EMBL/GenBank/DDBJ databases">
        <authorList>
            <person name="Weist P."/>
        </authorList>
    </citation>
    <scope>NUCLEOTIDE SEQUENCE</scope>
</reference>
<comment type="caution">
    <text evidence="1">The sequence shown here is derived from an EMBL/GenBank/DDBJ whole genome shotgun (WGS) entry which is preliminary data.</text>
</comment>
<protein>
    <submittedName>
        <fullName evidence="1">Uncharacterized protein</fullName>
    </submittedName>
</protein>
<proteinExistence type="predicted"/>
<keyword evidence="2" id="KW-1185">Reference proteome</keyword>
<dbReference type="Proteomes" id="UP001153269">
    <property type="component" value="Unassembled WGS sequence"/>
</dbReference>
<gene>
    <name evidence="1" type="ORF">PLEPLA_LOCUS39747</name>
</gene>
<name>A0A9N7Z1A9_PLEPL</name>